<evidence type="ECO:0000313" key="4">
    <source>
        <dbReference type="Proteomes" id="UP000031184"/>
    </source>
</evidence>
<dbReference type="InterPro" id="IPR016181">
    <property type="entry name" value="Acyl_CoA_acyltransferase"/>
</dbReference>
<dbReference type="CDD" id="cd04301">
    <property type="entry name" value="NAT_SF"/>
    <property type="match status" value="1"/>
</dbReference>
<dbReference type="PATRIC" id="fig|1226633.4.peg.380"/>
<protein>
    <submittedName>
        <fullName evidence="3">Diamine acetyltransferase</fullName>
    </submittedName>
</protein>
<reference evidence="3 4" key="1">
    <citation type="submission" date="2013-08" db="EMBL/GenBank/DDBJ databases">
        <title>An opportunistic ruminal bacterium that causes liver abscesses in cattle.</title>
        <authorList>
            <person name="Benahmed F.H."/>
            <person name="Rasmussen M."/>
            <person name="Harbottle H."/>
            <person name="Soppet D."/>
            <person name="Nagaraja T.G."/>
            <person name="Davidson M."/>
        </authorList>
    </citation>
    <scope>NUCLEOTIDE SEQUENCE [LARGE SCALE GENOMIC DNA]</scope>
    <source>
        <strain evidence="3 4">B35</strain>
    </source>
</reference>
<keyword evidence="2" id="KW-0012">Acyltransferase</keyword>
<evidence type="ECO:0000313" key="3">
    <source>
        <dbReference type="EMBL" id="KID49905.1"/>
    </source>
</evidence>
<dbReference type="InterPro" id="IPR051016">
    <property type="entry name" value="Diverse_Substrate_AcTransf"/>
</dbReference>
<dbReference type="EMBL" id="AUZI01000010">
    <property type="protein sequence ID" value="KID49905.1"/>
    <property type="molecule type" value="Genomic_DNA"/>
</dbReference>
<dbReference type="RefSeq" id="WP_039121170.1">
    <property type="nucleotide sequence ID" value="NZ_AOJP01000011.1"/>
</dbReference>
<organism evidence="3 4">
    <name type="scientific">Fusobacterium necrophorum subsp. funduliforme B35</name>
    <dbReference type="NCBI Taxonomy" id="1226633"/>
    <lineage>
        <taxon>Bacteria</taxon>
        <taxon>Fusobacteriati</taxon>
        <taxon>Fusobacteriota</taxon>
        <taxon>Fusobacteriia</taxon>
        <taxon>Fusobacteriales</taxon>
        <taxon>Fusobacteriaceae</taxon>
        <taxon>Fusobacterium</taxon>
    </lineage>
</organism>
<evidence type="ECO:0000256" key="1">
    <source>
        <dbReference type="ARBA" id="ARBA00022679"/>
    </source>
</evidence>
<dbReference type="OrthoDB" id="9792929at2"/>
<evidence type="ECO:0000256" key="2">
    <source>
        <dbReference type="ARBA" id="ARBA00023315"/>
    </source>
</evidence>
<dbReference type="PANTHER" id="PTHR10545">
    <property type="entry name" value="DIAMINE N-ACETYLTRANSFERASE"/>
    <property type="match status" value="1"/>
</dbReference>
<dbReference type="InterPro" id="IPR000182">
    <property type="entry name" value="GNAT_dom"/>
</dbReference>
<proteinExistence type="predicted"/>
<dbReference type="SUPFAM" id="SSF55729">
    <property type="entry name" value="Acyl-CoA N-acyltransferases (Nat)"/>
    <property type="match status" value="1"/>
</dbReference>
<sequence length="155" mass="18747">MLHQCTSEDKKIWVELNKEFIYYEYQEENVWNHPLKSGNLEEDFDNIMRDSMFSTVLFLILEEGVPIGFMNLQSFYSIWSHGKVFLLDDFFIQENFRGKGYGSKALQDLEEYAKENNIKRIQLWAENTNPKAIQFYPKHHYKEQEIHLFVKYMKK</sequence>
<dbReference type="Pfam" id="PF00583">
    <property type="entry name" value="Acetyltransf_1"/>
    <property type="match status" value="1"/>
</dbReference>
<dbReference type="Proteomes" id="UP000031184">
    <property type="component" value="Unassembled WGS sequence"/>
</dbReference>
<gene>
    <name evidence="3" type="ORF">C095_01930</name>
</gene>
<dbReference type="PROSITE" id="PS51186">
    <property type="entry name" value="GNAT"/>
    <property type="match status" value="1"/>
</dbReference>
<accession>A0A017H3G5</accession>
<dbReference type="Gene3D" id="3.40.630.30">
    <property type="match status" value="1"/>
</dbReference>
<dbReference type="GO" id="GO:0008080">
    <property type="term" value="F:N-acetyltransferase activity"/>
    <property type="evidence" value="ECO:0007669"/>
    <property type="project" value="UniProtKB-ARBA"/>
</dbReference>
<name>A0A017H3G5_9FUSO</name>
<keyword evidence="1 3" id="KW-0808">Transferase</keyword>
<comment type="caution">
    <text evidence="3">The sequence shown here is derived from an EMBL/GenBank/DDBJ whole genome shotgun (WGS) entry which is preliminary data.</text>
</comment>
<dbReference type="AlphaFoldDB" id="A0A017H3G5"/>
<dbReference type="PANTHER" id="PTHR10545:SF29">
    <property type="entry name" value="GH14572P-RELATED"/>
    <property type="match status" value="1"/>
</dbReference>